<protein>
    <submittedName>
        <fullName evidence="3">Peptidylprolyl isomerase</fullName>
    </submittedName>
</protein>
<gene>
    <name evidence="3" type="ORF">OJ996_14900</name>
</gene>
<dbReference type="PANTHER" id="PTHR47245">
    <property type="entry name" value="PEPTIDYLPROLYL ISOMERASE"/>
    <property type="match status" value="1"/>
</dbReference>
<keyword evidence="4" id="KW-1185">Reference proteome</keyword>
<dbReference type="PANTHER" id="PTHR47245:SF2">
    <property type="entry name" value="PEPTIDYL-PROLYL CIS-TRANS ISOMERASE HP_0175-RELATED"/>
    <property type="match status" value="1"/>
</dbReference>
<dbReference type="Gene3D" id="1.10.4030.10">
    <property type="entry name" value="Porin chaperone SurA, peptide-binding domain"/>
    <property type="match status" value="1"/>
</dbReference>
<keyword evidence="1 3" id="KW-0413">Isomerase</keyword>
<dbReference type="SUPFAM" id="SSF54534">
    <property type="entry name" value="FKBP-like"/>
    <property type="match status" value="1"/>
</dbReference>
<dbReference type="InterPro" id="IPR050245">
    <property type="entry name" value="PrsA_foldase"/>
</dbReference>
<dbReference type="GO" id="GO:0016853">
    <property type="term" value="F:isomerase activity"/>
    <property type="evidence" value="ECO:0007669"/>
    <property type="project" value="UniProtKB-KW"/>
</dbReference>
<dbReference type="InterPro" id="IPR027304">
    <property type="entry name" value="Trigger_fact/SurA_dom_sf"/>
</dbReference>
<keyword evidence="1" id="KW-0697">Rotamase</keyword>
<dbReference type="Gene3D" id="3.10.50.40">
    <property type="match status" value="1"/>
</dbReference>
<evidence type="ECO:0000313" key="4">
    <source>
        <dbReference type="Proteomes" id="UP001165653"/>
    </source>
</evidence>
<dbReference type="SUPFAM" id="SSF109998">
    <property type="entry name" value="Triger factor/SurA peptide-binding domain-like"/>
    <property type="match status" value="1"/>
</dbReference>
<evidence type="ECO:0000313" key="3">
    <source>
        <dbReference type="EMBL" id="MCW1914874.1"/>
    </source>
</evidence>
<organism evidence="3 4">
    <name type="scientific">Luteolibacter rhizosphaerae</name>
    <dbReference type="NCBI Taxonomy" id="2989719"/>
    <lineage>
        <taxon>Bacteria</taxon>
        <taxon>Pseudomonadati</taxon>
        <taxon>Verrucomicrobiota</taxon>
        <taxon>Verrucomicrobiia</taxon>
        <taxon>Verrucomicrobiales</taxon>
        <taxon>Verrucomicrobiaceae</taxon>
        <taxon>Luteolibacter</taxon>
    </lineage>
</organism>
<evidence type="ECO:0000256" key="1">
    <source>
        <dbReference type="PROSITE-ProRule" id="PRU00278"/>
    </source>
</evidence>
<dbReference type="Proteomes" id="UP001165653">
    <property type="component" value="Unassembled WGS sequence"/>
</dbReference>
<evidence type="ECO:0000259" key="2">
    <source>
        <dbReference type="PROSITE" id="PS50198"/>
    </source>
</evidence>
<accession>A0ABT3G5M9</accession>
<comment type="caution">
    <text evidence="3">The sequence shown here is derived from an EMBL/GenBank/DDBJ whole genome shotgun (WGS) entry which is preliminary data.</text>
</comment>
<proteinExistence type="predicted"/>
<feature type="domain" description="PpiC" evidence="2">
    <location>
        <begin position="169"/>
        <end position="238"/>
    </location>
</feature>
<dbReference type="PROSITE" id="PS50198">
    <property type="entry name" value="PPIC_PPIASE_2"/>
    <property type="match status" value="1"/>
</dbReference>
<dbReference type="EMBL" id="JAPDDR010000007">
    <property type="protein sequence ID" value="MCW1914874.1"/>
    <property type="molecule type" value="Genomic_DNA"/>
</dbReference>
<sequence>MPMLRVNGELADPGLIEEAFARLKAEAELLSEVSCCERDEEFRTQAEEETTDGILLAQEAERRVPMPSGEEVRTAFENTLRQWREHGASWDLLDAERDSLRAETISRMRMERFTEELWQELPELSHADLQAWYQTNRPRFRTTAAARPLHLVRFPEGGDPWDDYEAMLKLRARALAGEDFAALAKEHTKKRGGEIDLGWIEQQRVFNPFEAMLFSLRAGEVSPVFYYEQALHLVKVEEVREAEVKAFDEVAEIVREELVRERRLKVLKDLAIKLRETAVIERA</sequence>
<dbReference type="InterPro" id="IPR000297">
    <property type="entry name" value="PPIase_PpiC"/>
</dbReference>
<name>A0ABT3G5M9_9BACT</name>
<dbReference type="InterPro" id="IPR046357">
    <property type="entry name" value="PPIase_dom_sf"/>
</dbReference>
<reference evidence="3" key="1">
    <citation type="submission" date="2022-10" db="EMBL/GenBank/DDBJ databases">
        <title>Luteolibacter sp. GHJ8, whole genome shotgun sequencing project.</title>
        <authorList>
            <person name="Zhao G."/>
            <person name="Shen L."/>
        </authorList>
    </citation>
    <scope>NUCLEOTIDE SEQUENCE</scope>
    <source>
        <strain evidence="3">GHJ8</strain>
    </source>
</reference>
<dbReference type="Pfam" id="PF13145">
    <property type="entry name" value="Rotamase_2"/>
    <property type="match status" value="1"/>
</dbReference>
<dbReference type="RefSeq" id="WP_264514410.1">
    <property type="nucleotide sequence ID" value="NZ_JAPDDR010000007.1"/>
</dbReference>